<dbReference type="SUPFAM" id="SSF75169">
    <property type="entry name" value="DsrEFH-like"/>
    <property type="match status" value="1"/>
</dbReference>
<dbReference type="EMBL" id="CM001555">
    <property type="protein sequence ID" value="EJG07020.1"/>
    <property type="molecule type" value="Genomic_DNA"/>
</dbReference>
<keyword evidence="3" id="KW-1185">Reference proteome</keyword>
<protein>
    <submittedName>
        <fullName evidence="2">DsrE family protein</fullName>
    </submittedName>
</protein>
<dbReference type="CDD" id="cd00291">
    <property type="entry name" value="SirA_YedF_YeeD"/>
    <property type="match status" value="1"/>
</dbReference>
<dbReference type="PROSITE" id="PS01148">
    <property type="entry name" value="UPF0033"/>
    <property type="match status" value="1"/>
</dbReference>
<dbReference type="PANTHER" id="PTHR34655">
    <property type="entry name" value="CONSERVED WITHIN P. AEROPHILUM"/>
    <property type="match status" value="1"/>
</dbReference>
<dbReference type="HOGENOM" id="CLU_088479_0_0_2"/>
<sequence>MAKTVRAIGIPAPNAGILAGNVLKNLDNPGEEVRFVLSPGAEVGLDAVARKHGYTLEFTKADAAVEARMVPSGKSMEEVDVSGDFCPGPVITVGNILAGLPVGERLKVKSTSADTIADVAAAVTSSGSKVVGEGVEGDRHYLVAEKAEKQAAGAAAAVDRDRVLIVQGNGIGNAERAYATFIFSKVAQSMGRKVTIFLLMDGVSIAKKGNAAAVKHPAFDRLDRLMAEVVAAGATVYACELSAKFRGIEQADLADGVKLAGAATYLQLLSDPAYTVVNF</sequence>
<dbReference type="Proteomes" id="UP000005095">
    <property type="component" value="Chromosome"/>
</dbReference>
<dbReference type="Pfam" id="PF02635">
    <property type="entry name" value="DsrE"/>
    <property type="match status" value="1"/>
</dbReference>
<evidence type="ECO:0000259" key="1">
    <source>
        <dbReference type="PROSITE" id="PS01148"/>
    </source>
</evidence>
<dbReference type="RefSeq" id="WP_004038622.1">
    <property type="nucleotide sequence ID" value="NZ_CM001555.1"/>
</dbReference>
<dbReference type="InterPro" id="IPR036868">
    <property type="entry name" value="TusA-like_sf"/>
</dbReference>
<organism evidence="2 3">
    <name type="scientific">Methanofollis liminatans DSM 4140</name>
    <dbReference type="NCBI Taxonomy" id="28892"/>
    <lineage>
        <taxon>Archaea</taxon>
        <taxon>Methanobacteriati</taxon>
        <taxon>Methanobacteriota</taxon>
        <taxon>Stenosarchaea group</taxon>
        <taxon>Methanomicrobia</taxon>
        <taxon>Methanomicrobiales</taxon>
        <taxon>Methanomicrobiaceae</taxon>
        <taxon>Methanofollis</taxon>
    </lineage>
</organism>
<proteinExistence type="predicted"/>
<evidence type="ECO:0000313" key="2">
    <source>
        <dbReference type="EMBL" id="EJG07020.1"/>
    </source>
</evidence>
<accession>J1L2T8</accession>
<dbReference type="STRING" id="28892.Metli_1063"/>
<dbReference type="AlphaFoldDB" id="J1L2T8"/>
<reference evidence="2 3" key="1">
    <citation type="submission" date="2011-08" db="EMBL/GenBank/DDBJ databases">
        <title>The complete genome of Methanofollis liminatans DSM 4140.</title>
        <authorList>
            <consortium name="US DOE Joint Genome Institute (JGI-PGF)"/>
            <person name="Lucas S."/>
            <person name="Han J."/>
            <person name="Lapidus A."/>
            <person name="Bruce D."/>
            <person name="Goodwin L."/>
            <person name="Pitluck S."/>
            <person name="Peters L."/>
            <person name="Kyrpides N."/>
            <person name="Mavromatis K."/>
            <person name="Ivanova N."/>
            <person name="Mikhailova N."/>
            <person name="Lu M."/>
            <person name="Detter J.C."/>
            <person name="Tapia R."/>
            <person name="Han C."/>
            <person name="Land M."/>
            <person name="Hauser L."/>
            <person name="Markowitz V."/>
            <person name="Cheng J.-F."/>
            <person name="Hugenholtz P."/>
            <person name="Woyke T."/>
            <person name="Wu D."/>
            <person name="Spring S."/>
            <person name="Schuler E."/>
            <person name="Brambilla E."/>
            <person name="Klenk H.-P."/>
            <person name="Eisen J.A."/>
        </authorList>
    </citation>
    <scope>NUCLEOTIDE SEQUENCE [LARGE SCALE GENOMIC DNA]</scope>
    <source>
        <strain evidence="2 3">DSM 4140</strain>
    </source>
</reference>
<dbReference type="InterPro" id="IPR027396">
    <property type="entry name" value="DsrEFH-like"/>
</dbReference>
<name>J1L2T8_9EURY</name>
<evidence type="ECO:0000313" key="3">
    <source>
        <dbReference type="Proteomes" id="UP000005095"/>
    </source>
</evidence>
<dbReference type="PANTHER" id="PTHR34655:SF2">
    <property type="entry name" value="PEROXIREDOXIN FAMILY PROTEIN"/>
    <property type="match status" value="1"/>
</dbReference>
<dbReference type="Gene3D" id="3.30.110.40">
    <property type="entry name" value="TusA-like domain"/>
    <property type="match status" value="1"/>
</dbReference>
<dbReference type="InterPro" id="IPR003787">
    <property type="entry name" value="Sulphur_relay_DsrE/F-like"/>
</dbReference>
<dbReference type="PATRIC" id="fig|28892.9.peg.1147"/>
<dbReference type="OrthoDB" id="45650at2157"/>
<dbReference type="Gene3D" id="3.40.1260.10">
    <property type="entry name" value="DsrEFH-like"/>
    <property type="match status" value="1"/>
</dbReference>
<dbReference type="Pfam" id="PF01206">
    <property type="entry name" value="TusA"/>
    <property type="match status" value="1"/>
</dbReference>
<gene>
    <name evidence="2" type="ORF">Metli_1063</name>
</gene>
<dbReference type="SUPFAM" id="SSF64307">
    <property type="entry name" value="SirA-like"/>
    <property type="match status" value="1"/>
</dbReference>
<dbReference type="InterPro" id="IPR001455">
    <property type="entry name" value="TusA-like"/>
</dbReference>
<feature type="domain" description="UPF0033" evidence="1">
    <location>
        <begin position="79"/>
        <end position="103"/>
    </location>
</feature>